<dbReference type="EMBL" id="BAABGQ010000004">
    <property type="protein sequence ID" value="GAA4495510.1"/>
    <property type="molecule type" value="Genomic_DNA"/>
</dbReference>
<evidence type="ECO:0000256" key="1">
    <source>
        <dbReference type="SAM" id="Phobius"/>
    </source>
</evidence>
<feature type="transmembrane region" description="Helical" evidence="1">
    <location>
        <begin position="174"/>
        <end position="195"/>
    </location>
</feature>
<organism evidence="2 3">
    <name type="scientific">Hymenobacter ginsengisoli</name>
    <dbReference type="NCBI Taxonomy" id="1051626"/>
    <lineage>
        <taxon>Bacteria</taxon>
        <taxon>Pseudomonadati</taxon>
        <taxon>Bacteroidota</taxon>
        <taxon>Cytophagia</taxon>
        <taxon>Cytophagales</taxon>
        <taxon>Hymenobacteraceae</taxon>
        <taxon>Hymenobacter</taxon>
    </lineage>
</organism>
<comment type="caution">
    <text evidence="2">The sequence shown here is derived from an EMBL/GenBank/DDBJ whole genome shotgun (WGS) entry which is preliminary data.</text>
</comment>
<feature type="transmembrane region" description="Helical" evidence="1">
    <location>
        <begin position="50"/>
        <end position="73"/>
    </location>
</feature>
<name>A0ABP8Q341_9BACT</name>
<dbReference type="RefSeq" id="WP_345229016.1">
    <property type="nucleotide sequence ID" value="NZ_BAABGQ010000004.1"/>
</dbReference>
<feature type="transmembrane region" description="Helical" evidence="1">
    <location>
        <begin position="144"/>
        <end position="162"/>
    </location>
</feature>
<evidence type="ECO:0000313" key="3">
    <source>
        <dbReference type="Proteomes" id="UP001501243"/>
    </source>
</evidence>
<feature type="transmembrane region" description="Helical" evidence="1">
    <location>
        <begin position="114"/>
        <end position="132"/>
    </location>
</feature>
<protein>
    <recommendedName>
        <fullName evidence="4">DUF4203 domain-containing protein</fullName>
    </recommendedName>
</protein>
<gene>
    <name evidence="2" type="ORF">GCM10023172_07350</name>
</gene>
<reference evidence="3" key="1">
    <citation type="journal article" date="2019" name="Int. J. Syst. Evol. Microbiol.">
        <title>The Global Catalogue of Microorganisms (GCM) 10K type strain sequencing project: providing services to taxonomists for standard genome sequencing and annotation.</title>
        <authorList>
            <consortium name="The Broad Institute Genomics Platform"/>
            <consortium name="The Broad Institute Genome Sequencing Center for Infectious Disease"/>
            <person name="Wu L."/>
            <person name="Ma J."/>
        </authorList>
    </citation>
    <scope>NUCLEOTIDE SEQUENCE [LARGE SCALE GENOMIC DNA]</scope>
    <source>
        <strain evidence="3">JCM 17841</strain>
    </source>
</reference>
<feature type="transmembrane region" description="Helical" evidence="1">
    <location>
        <begin position="85"/>
        <end position="108"/>
    </location>
</feature>
<keyword evidence="1" id="KW-1133">Transmembrane helix</keyword>
<sequence>MQSSFAFFAPLSLFTSLTTMTLAKSLMGVALATALLLLIPLVAMQFTTEVVWTLSDFVVAGALLFGAGLTFTLLARLGNNRPYRLAMGVAVAAGLLLVWANLAVGLIGNEHSPANLLFGSVLVVALGGAFAARFRPLGMSRAMFAAALTYVTVAAIALSSWPPAAATAEPSANLPNMLVGNGVFAALWVVSGWLFRRAGSAGPQLV</sequence>
<evidence type="ECO:0008006" key="4">
    <source>
        <dbReference type="Google" id="ProtNLM"/>
    </source>
</evidence>
<evidence type="ECO:0000313" key="2">
    <source>
        <dbReference type="EMBL" id="GAA4495510.1"/>
    </source>
</evidence>
<proteinExistence type="predicted"/>
<keyword evidence="3" id="KW-1185">Reference proteome</keyword>
<dbReference type="Proteomes" id="UP001501243">
    <property type="component" value="Unassembled WGS sequence"/>
</dbReference>
<accession>A0ABP8Q341</accession>
<keyword evidence="1" id="KW-0812">Transmembrane</keyword>
<keyword evidence="1" id="KW-0472">Membrane</keyword>